<dbReference type="Proteomes" id="UP000789901">
    <property type="component" value="Unassembled WGS sequence"/>
</dbReference>
<proteinExistence type="predicted"/>
<evidence type="ECO:0000313" key="1">
    <source>
        <dbReference type="EMBL" id="CAG8810808.1"/>
    </source>
</evidence>
<organism evidence="1 2">
    <name type="scientific">Gigaspora margarita</name>
    <dbReference type="NCBI Taxonomy" id="4874"/>
    <lineage>
        <taxon>Eukaryota</taxon>
        <taxon>Fungi</taxon>
        <taxon>Fungi incertae sedis</taxon>
        <taxon>Mucoromycota</taxon>
        <taxon>Glomeromycotina</taxon>
        <taxon>Glomeromycetes</taxon>
        <taxon>Diversisporales</taxon>
        <taxon>Gigasporaceae</taxon>
        <taxon>Gigaspora</taxon>
    </lineage>
</organism>
<sequence length="452" mass="51841">MPKGNLKYTDEFKNFLVILGTYSPCVLDLFWQNLEELTIQSIRYYHSNSEDMLTDPTLCFENVAQFKRFLDSVGYDGPIAAMTDNTKLKPRLQYSSRMGCIVGSTLSNNETNIKTYNDISVIINKIKENNVVAKYIRAYILQVSLPKFPSVIGSDKTETILDIHKLLLDFAQELKLHIISIGSDGAQVEFNAQTQLQQISTPRYQFEYNQNFIENDQINLLRTWPNDNQIWCTFDQSHQIACNLAEYLRMLTPNVIPINSLQPYVLITSNDIKVSGSNDENIQNDKNSNENLSNSNYSQIISCAANEKNDQKSISQFIADLYEKEQLNKQKTLFSNQNLIKNTNINYDNSLSEQDYVIAYYGTQLCIGQVISSFYEAYGYHSYNQEPITDIKNISYLTLKVFTPIRNIFSAEVEGGHVLITHQCPKNILYHLNTQDIQIFDNTLQLLEKAKA</sequence>
<name>A0ABN7W1A1_GIGMA</name>
<accession>A0ABN7W1A1</accession>
<reference evidence="1 2" key="1">
    <citation type="submission" date="2021-06" db="EMBL/GenBank/DDBJ databases">
        <authorList>
            <person name="Kallberg Y."/>
            <person name="Tangrot J."/>
            <person name="Rosling A."/>
        </authorList>
    </citation>
    <scope>NUCLEOTIDE SEQUENCE [LARGE SCALE GENOMIC DNA]</scope>
    <source>
        <strain evidence="1 2">120-4 pot B 10/14</strain>
    </source>
</reference>
<feature type="non-terminal residue" evidence="1">
    <location>
        <position position="452"/>
    </location>
</feature>
<gene>
    <name evidence="1" type="ORF">GMARGA_LOCUS25182</name>
</gene>
<comment type="caution">
    <text evidence="1">The sequence shown here is derived from an EMBL/GenBank/DDBJ whole genome shotgun (WGS) entry which is preliminary data.</text>
</comment>
<evidence type="ECO:0000313" key="2">
    <source>
        <dbReference type="Proteomes" id="UP000789901"/>
    </source>
</evidence>
<keyword evidence="2" id="KW-1185">Reference proteome</keyword>
<dbReference type="EMBL" id="CAJVQB010027596">
    <property type="protein sequence ID" value="CAG8810808.1"/>
    <property type="molecule type" value="Genomic_DNA"/>
</dbReference>
<protein>
    <submittedName>
        <fullName evidence="1">42525_t:CDS:1</fullName>
    </submittedName>
</protein>